<dbReference type="EMBL" id="KZ857475">
    <property type="protein sequence ID" value="RDX42878.1"/>
    <property type="molecule type" value="Genomic_DNA"/>
</dbReference>
<dbReference type="Proteomes" id="UP000256964">
    <property type="component" value="Unassembled WGS sequence"/>
</dbReference>
<feature type="compositionally biased region" description="Basic residues" evidence="1">
    <location>
        <begin position="24"/>
        <end position="40"/>
    </location>
</feature>
<evidence type="ECO:0000313" key="2">
    <source>
        <dbReference type="EMBL" id="RDX42878.1"/>
    </source>
</evidence>
<feature type="region of interest" description="Disordered" evidence="1">
    <location>
        <begin position="1"/>
        <end position="68"/>
    </location>
</feature>
<accession>A0A371CRH2</accession>
<gene>
    <name evidence="2" type="ORF">OH76DRAFT_1260166</name>
</gene>
<dbReference type="AlphaFoldDB" id="A0A371CRH2"/>
<keyword evidence="3" id="KW-1185">Reference proteome</keyword>
<evidence type="ECO:0000313" key="3">
    <source>
        <dbReference type="Proteomes" id="UP000256964"/>
    </source>
</evidence>
<feature type="compositionally biased region" description="Low complexity" evidence="1">
    <location>
        <begin position="43"/>
        <end position="61"/>
    </location>
</feature>
<evidence type="ECO:0000256" key="1">
    <source>
        <dbReference type="SAM" id="MobiDB-lite"/>
    </source>
</evidence>
<sequence length="312" mass="34590">MCSTSTSTSNRNIHSTLSTSTSHRWSRFGRSRATRVRGARCGRTTSSTARRPAPTAAPRSATRPDLRGPLKSLTMRRDACFMIFIRMLLIRSCSPLLPLPARSPCLIIPPPLHPVHTSLCLLSRLVYLSHRYYSRRRRIRSTIIAMVSSAPCLRLWTFASATRLSFTCSVSPPTRSPLSQSPARRNPAIGRGVRRRDCFVRCTRTLLNQSMVLVVTTYSAYAFLCLCLCSSPDIWFLGVCECLFDTTIDCPLFSRSTSLLRWCELDRSAGGPDEDSRVSCALRTILENDSGRMLVGFAVGFRGPLSACPGAS</sequence>
<name>A0A371CRH2_9APHY</name>
<feature type="compositionally biased region" description="Polar residues" evidence="1">
    <location>
        <begin position="1"/>
        <end position="23"/>
    </location>
</feature>
<proteinExistence type="predicted"/>
<reference evidence="2 3" key="1">
    <citation type="journal article" date="2018" name="Biotechnol. Biofuels">
        <title>Integrative visual omics of the white-rot fungus Polyporus brumalis exposes the biotechnological potential of its oxidative enzymes for delignifying raw plant biomass.</title>
        <authorList>
            <person name="Miyauchi S."/>
            <person name="Rancon A."/>
            <person name="Drula E."/>
            <person name="Hage H."/>
            <person name="Chaduli D."/>
            <person name="Favel A."/>
            <person name="Grisel S."/>
            <person name="Henrissat B."/>
            <person name="Herpoel-Gimbert I."/>
            <person name="Ruiz-Duenas F.J."/>
            <person name="Chevret D."/>
            <person name="Hainaut M."/>
            <person name="Lin J."/>
            <person name="Wang M."/>
            <person name="Pangilinan J."/>
            <person name="Lipzen A."/>
            <person name="Lesage-Meessen L."/>
            <person name="Navarro D."/>
            <person name="Riley R."/>
            <person name="Grigoriev I.V."/>
            <person name="Zhou S."/>
            <person name="Raouche S."/>
            <person name="Rosso M.N."/>
        </authorList>
    </citation>
    <scope>NUCLEOTIDE SEQUENCE [LARGE SCALE GENOMIC DNA]</scope>
    <source>
        <strain evidence="2 3">BRFM 1820</strain>
    </source>
</reference>
<organism evidence="2 3">
    <name type="scientific">Lentinus brumalis</name>
    <dbReference type="NCBI Taxonomy" id="2498619"/>
    <lineage>
        <taxon>Eukaryota</taxon>
        <taxon>Fungi</taxon>
        <taxon>Dikarya</taxon>
        <taxon>Basidiomycota</taxon>
        <taxon>Agaricomycotina</taxon>
        <taxon>Agaricomycetes</taxon>
        <taxon>Polyporales</taxon>
        <taxon>Polyporaceae</taxon>
        <taxon>Lentinus</taxon>
    </lineage>
</organism>
<protein>
    <submittedName>
        <fullName evidence="2">Uncharacterized protein</fullName>
    </submittedName>
</protein>